<accession>D1NUX0</accession>
<sequence length="49" mass="5356">MPQLQEERSLDPEQLALGSLRIQAAQGLVAGALQRRQLLGYRQPTGLAL</sequence>
<dbReference type="Proteomes" id="UP000003656">
    <property type="component" value="Unassembled WGS sequence"/>
</dbReference>
<dbReference type="STRING" id="561180.BIFGAL_03648"/>
<dbReference type="AlphaFoldDB" id="D1NUX0"/>
<comment type="caution">
    <text evidence="1">The sequence shown here is derived from an EMBL/GenBank/DDBJ whole genome shotgun (WGS) entry which is preliminary data.</text>
</comment>
<evidence type="ECO:0000313" key="1">
    <source>
        <dbReference type="EMBL" id="EFA22621.1"/>
    </source>
</evidence>
<proteinExistence type="predicted"/>
<gene>
    <name evidence="1" type="ORF">BIFGAL_03648</name>
</gene>
<name>D1NUX0_9BIFI</name>
<dbReference type="EMBL" id="ABXB03000003">
    <property type="protein sequence ID" value="EFA22621.1"/>
    <property type="molecule type" value="Genomic_DNA"/>
</dbReference>
<evidence type="ECO:0000313" key="2">
    <source>
        <dbReference type="Proteomes" id="UP000003656"/>
    </source>
</evidence>
<reference evidence="1 2" key="1">
    <citation type="submission" date="2009-11" db="EMBL/GenBank/DDBJ databases">
        <authorList>
            <person name="Weinstock G."/>
            <person name="Sodergren E."/>
            <person name="Clifton S."/>
            <person name="Fulton L."/>
            <person name="Fulton B."/>
            <person name="Courtney L."/>
            <person name="Fronick C."/>
            <person name="Harrison M."/>
            <person name="Strong C."/>
            <person name="Farmer C."/>
            <person name="Delahaunty K."/>
            <person name="Markovic C."/>
            <person name="Hall O."/>
            <person name="Minx P."/>
            <person name="Tomlinson C."/>
            <person name="Mitreva M."/>
            <person name="Nelson J."/>
            <person name="Hou S."/>
            <person name="Wollam A."/>
            <person name="Pepin K.H."/>
            <person name="Johnson M."/>
            <person name="Bhonagiri V."/>
            <person name="Nash W.E."/>
            <person name="Warren W."/>
            <person name="Chinwalla A."/>
            <person name="Mardis E.R."/>
            <person name="Wilson R.K."/>
        </authorList>
    </citation>
    <scope>NUCLEOTIDE SEQUENCE [LARGE SCALE GENOMIC DNA]</scope>
    <source>
        <strain evidence="1 2">DSM 20093</strain>
    </source>
</reference>
<protein>
    <submittedName>
        <fullName evidence="1">Uncharacterized protein</fullName>
    </submittedName>
</protein>
<organism evidence="1 2">
    <name type="scientific">Bifidobacterium gallicum DSM 20093 = LMG 11596</name>
    <dbReference type="NCBI Taxonomy" id="561180"/>
    <lineage>
        <taxon>Bacteria</taxon>
        <taxon>Bacillati</taxon>
        <taxon>Actinomycetota</taxon>
        <taxon>Actinomycetes</taxon>
        <taxon>Bifidobacteriales</taxon>
        <taxon>Bifidobacteriaceae</taxon>
        <taxon>Bifidobacterium</taxon>
    </lineage>
</organism>